<dbReference type="Gene3D" id="1.20.58.70">
    <property type="match status" value="1"/>
</dbReference>
<evidence type="ECO:0000256" key="2">
    <source>
        <dbReference type="ARBA" id="ARBA00009063"/>
    </source>
</evidence>
<keyword evidence="3" id="KW-0813">Transport</keyword>
<proteinExistence type="inferred from homology"/>
<name>A0A8S1F573_9PELO</name>
<dbReference type="AlphaFoldDB" id="A0A8S1F573"/>
<dbReference type="SMART" id="SM00397">
    <property type="entry name" value="t_SNARE"/>
    <property type="match status" value="1"/>
</dbReference>
<dbReference type="GO" id="GO:0005484">
    <property type="term" value="F:SNAP receptor activity"/>
    <property type="evidence" value="ECO:0007669"/>
    <property type="project" value="InterPro"/>
</dbReference>
<dbReference type="GO" id="GO:0006886">
    <property type="term" value="P:intracellular protein transport"/>
    <property type="evidence" value="ECO:0007669"/>
    <property type="project" value="InterPro"/>
</dbReference>
<dbReference type="Gene3D" id="1.20.5.110">
    <property type="match status" value="1"/>
</dbReference>
<keyword evidence="6" id="KW-1133">Transmembrane helix</keyword>
<evidence type="ECO:0000256" key="5">
    <source>
        <dbReference type="RuleBase" id="RU003858"/>
    </source>
</evidence>
<evidence type="ECO:0000256" key="3">
    <source>
        <dbReference type="ARBA" id="ARBA00022448"/>
    </source>
</evidence>
<keyword evidence="6" id="KW-0812">Transmembrane</keyword>
<evidence type="ECO:0000313" key="8">
    <source>
        <dbReference type="EMBL" id="CAB3409024.1"/>
    </source>
</evidence>
<reference evidence="8 9" key="1">
    <citation type="submission" date="2020-04" db="EMBL/GenBank/DDBJ databases">
        <authorList>
            <person name="Laetsch R D."/>
            <person name="Stevens L."/>
            <person name="Kumar S."/>
            <person name="Blaxter L. M."/>
        </authorList>
    </citation>
    <scope>NUCLEOTIDE SEQUENCE [LARGE SCALE GENOMIC DNA]</scope>
</reference>
<dbReference type="OrthoDB" id="249087at2759"/>
<dbReference type="CDD" id="cd15848">
    <property type="entry name" value="SNARE_syntaxin1-like"/>
    <property type="match status" value="1"/>
</dbReference>
<dbReference type="InterPro" id="IPR006011">
    <property type="entry name" value="Syntaxin_N"/>
</dbReference>
<gene>
    <name evidence="8" type="ORF">CBOVIS_LOCUS10728</name>
</gene>
<dbReference type="SUPFAM" id="SSF47661">
    <property type="entry name" value="t-snare proteins"/>
    <property type="match status" value="1"/>
</dbReference>
<evidence type="ECO:0000256" key="4">
    <source>
        <dbReference type="ARBA" id="ARBA00022775"/>
    </source>
</evidence>
<dbReference type="InterPro" id="IPR006012">
    <property type="entry name" value="Syntaxin/epimorphin_CS"/>
</dbReference>
<accession>A0A8S1F573</accession>
<dbReference type="InterPro" id="IPR000727">
    <property type="entry name" value="T_SNARE_dom"/>
</dbReference>
<evidence type="ECO:0000256" key="6">
    <source>
        <dbReference type="SAM" id="Phobius"/>
    </source>
</evidence>
<dbReference type="InterPro" id="IPR010989">
    <property type="entry name" value="SNARE"/>
</dbReference>
<dbReference type="Pfam" id="PF00804">
    <property type="entry name" value="Syntaxin"/>
    <property type="match status" value="1"/>
</dbReference>
<evidence type="ECO:0000256" key="1">
    <source>
        <dbReference type="ARBA" id="ARBA00004211"/>
    </source>
</evidence>
<organism evidence="8 9">
    <name type="scientific">Caenorhabditis bovis</name>
    <dbReference type="NCBI Taxonomy" id="2654633"/>
    <lineage>
        <taxon>Eukaryota</taxon>
        <taxon>Metazoa</taxon>
        <taxon>Ecdysozoa</taxon>
        <taxon>Nematoda</taxon>
        <taxon>Chromadorea</taxon>
        <taxon>Rhabditida</taxon>
        <taxon>Rhabditina</taxon>
        <taxon>Rhabditomorpha</taxon>
        <taxon>Rhabditoidea</taxon>
        <taxon>Rhabditidae</taxon>
        <taxon>Peloderinae</taxon>
        <taxon>Caenorhabditis</taxon>
    </lineage>
</organism>
<feature type="transmembrane region" description="Helical" evidence="6">
    <location>
        <begin position="240"/>
        <end position="257"/>
    </location>
</feature>
<dbReference type="GO" id="GO:0048278">
    <property type="term" value="P:vesicle docking"/>
    <property type="evidence" value="ECO:0007669"/>
    <property type="project" value="TreeGrafter"/>
</dbReference>
<comment type="subcellular location">
    <subcellularLocation>
        <location evidence="1">Membrane</location>
        <topology evidence="1">Single-pass type IV membrane protein</topology>
    </subcellularLocation>
</comment>
<evidence type="ECO:0000259" key="7">
    <source>
        <dbReference type="PROSITE" id="PS50192"/>
    </source>
</evidence>
<dbReference type="PANTHER" id="PTHR19957:SF310">
    <property type="entry name" value="SYNTAXIN-4-RELATED"/>
    <property type="match status" value="1"/>
</dbReference>
<dbReference type="GO" id="GO:0012505">
    <property type="term" value="C:endomembrane system"/>
    <property type="evidence" value="ECO:0007669"/>
    <property type="project" value="TreeGrafter"/>
</dbReference>
<dbReference type="GO" id="GO:0006906">
    <property type="term" value="P:vesicle fusion"/>
    <property type="evidence" value="ECO:0007669"/>
    <property type="project" value="TreeGrafter"/>
</dbReference>
<dbReference type="Proteomes" id="UP000494206">
    <property type="component" value="Unassembled WGS sequence"/>
</dbReference>
<dbReference type="PANTHER" id="PTHR19957">
    <property type="entry name" value="SYNTAXIN"/>
    <property type="match status" value="1"/>
</dbReference>
<evidence type="ECO:0000313" key="9">
    <source>
        <dbReference type="Proteomes" id="UP000494206"/>
    </source>
</evidence>
<comment type="similarity">
    <text evidence="2 5">Belongs to the syntaxin family.</text>
</comment>
<dbReference type="GO" id="GO:0006836">
    <property type="term" value="P:neurotransmitter transport"/>
    <property type="evidence" value="ECO:0007669"/>
    <property type="project" value="UniProtKB-KW"/>
</dbReference>
<dbReference type="PROSITE" id="PS50192">
    <property type="entry name" value="T_SNARE"/>
    <property type="match status" value="1"/>
</dbReference>
<dbReference type="InterPro" id="IPR045242">
    <property type="entry name" value="Syntaxin"/>
</dbReference>
<keyword evidence="4" id="KW-0532">Neurotransmitter transport</keyword>
<dbReference type="EMBL" id="CADEPM010000008">
    <property type="protein sequence ID" value="CAB3409024.1"/>
    <property type="molecule type" value="Genomic_DNA"/>
</dbReference>
<feature type="domain" description="T-SNARE coiled-coil homology" evidence="7">
    <location>
        <begin position="166"/>
        <end position="228"/>
    </location>
</feature>
<keyword evidence="6" id="KW-0472">Membrane</keyword>
<protein>
    <recommendedName>
        <fullName evidence="7">t-SNARE coiled-coil homology domain-containing protein</fullName>
    </recommendedName>
</protein>
<dbReference type="GO" id="GO:0000149">
    <property type="term" value="F:SNARE binding"/>
    <property type="evidence" value="ECO:0007669"/>
    <property type="project" value="TreeGrafter"/>
</dbReference>
<dbReference type="PROSITE" id="PS00914">
    <property type="entry name" value="SYNTAXIN"/>
    <property type="match status" value="1"/>
</dbReference>
<sequence>MELLEVGIRFFQGSRNDSFDDFLIKDREDIKSMHRSLLITPGNDAVRTKELHDNVGRFIQRAKVLRDKFAKLNESVMRIPDSGYGSARARREQIRVLNMTFEAIVTHFNEDQVEYKEKAACKISEYLKLQNIEVSDDQIDDAIESGNLGLLTKNIHLGIAQKKALFEDVKQRACEILELEKQIREIDELVCDLHLLVSNQGETIDRIETSVNNASEYTKKARVDVRTAVVSRRRNRKFKCLVLILAICLITFAGLLIKELTCIYTPLC</sequence>
<comment type="caution">
    <text evidence="8">The sequence shown here is derived from an EMBL/GenBank/DDBJ whole genome shotgun (WGS) entry which is preliminary data.</text>
</comment>
<dbReference type="SMART" id="SM00503">
    <property type="entry name" value="SynN"/>
    <property type="match status" value="1"/>
</dbReference>
<keyword evidence="9" id="KW-1185">Reference proteome</keyword>
<dbReference type="Pfam" id="PF05739">
    <property type="entry name" value="SNARE"/>
    <property type="match status" value="1"/>
</dbReference>
<dbReference type="GO" id="GO:0005886">
    <property type="term" value="C:plasma membrane"/>
    <property type="evidence" value="ECO:0007669"/>
    <property type="project" value="TreeGrafter"/>
</dbReference>
<dbReference type="GO" id="GO:0031201">
    <property type="term" value="C:SNARE complex"/>
    <property type="evidence" value="ECO:0007669"/>
    <property type="project" value="TreeGrafter"/>
</dbReference>
<dbReference type="GO" id="GO:0006887">
    <property type="term" value="P:exocytosis"/>
    <property type="evidence" value="ECO:0007669"/>
    <property type="project" value="TreeGrafter"/>
</dbReference>